<dbReference type="AlphaFoldDB" id="A0A8C0S7X5"/>
<dbReference type="Proteomes" id="UP000694542">
    <property type="component" value="Chromosome 11"/>
</dbReference>
<evidence type="ECO:0000259" key="2">
    <source>
        <dbReference type="Pfam" id="PF15733"/>
    </source>
</evidence>
<dbReference type="PANTHER" id="PTHR36290:SF1">
    <property type="entry name" value="RIKEN CDNA D630039A03 GENE"/>
    <property type="match status" value="1"/>
</dbReference>
<feature type="compositionally biased region" description="Pro residues" evidence="1">
    <location>
        <begin position="253"/>
        <end position="311"/>
    </location>
</feature>
<protein>
    <recommendedName>
        <fullName evidence="2">TBC1 domain-containing protein</fullName>
    </recommendedName>
</protein>
<feature type="compositionally biased region" description="Pro residues" evidence="1">
    <location>
        <begin position="217"/>
        <end position="245"/>
    </location>
</feature>
<sequence length="711" mass="74977">MRGWGGGWGKAETKGAEQMPEAWGEAVLPGCVCEGWGVQLGGPSHWVPAAAAHPAAPALRLQRLLLRQPQTEPTGLGLRVQVQPATGETGERAAPGLARARLRQEGPGAAGGTLGSSSADPGLPGPPEGRGGAGRGRRASPPPPRPSAPRWSPPAPASACSSPPRLGTPWGPHAVFPPPLFLLSRPLSCLPRPLRTPTRCSPTSSAPCPSFPPSFPLPVPSRPPFTAPRPLTSPLPSPLPHPPRSPSSLPTPAYFPPPPPLSLPRAPPPPPHPPRSPLPAPPRSPSPPSSLSPPCPSSLPTPLLAPPPRSPSPSSSLPLPRYPLAPPPPRSPSPPLLPPPFPPSLLPRPPRSPSPFLLPPPRSPSSSLPLLTAPSSLPHRSPSSLPPPRSPLPLLAPPSSLPPPHCPLLAPHSPFLLPPPPRSPSSLPLLSPPSLPPPRSPLPALLAPHPLLAPPSPGSPLAPRPSLFALLPDPMQGLPCLCPALPHCWQRGPCSMAEGSGTQAPGREPPLGVQGLRAQYLRRQQRAQAQLVVLPKGGYTPAPAESMVSPVWINKERRRSLSLEEMDPEAEGMREEADRGCLQALESPWNTHLEMYRWVQTFHQETGLQVKHKAKLMGSEQRLPQDGDPGLFEDNQMTQQGTAIPRTARRECQVGRAQTKAVGSGLNVGIQCPPSLKNPGRSGKAAHYPFPQRKTPRISQTARKLGLYGPA</sequence>
<dbReference type="PANTHER" id="PTHR36290">
    <property type="entry name" value="RIKEN CDNA D630039A03 GENE"/>
    <property type="match status" value="1"/>
</dbReference>
<evidence type="ECO:0000313" key="4">
    <source>
        <dbReference type="Proteomes" id="UP000694542"/>
    </source>
</evidence>
<accession>A0A8C0S7X5</accession>
<feature type="compositionally biased region" description="Pro residues" evidence="1">
    <location>
        <begin position="384"/>
        <end position="398"/>
    </location>
</feature>
<feature type="domain" description="TBC1" evidence="2">
    <location>
        <begin position="514"/>
        <end position="625"/>
    </location>
</feature>
<feature type="compositionally biased region" description="Pro residues" evidence="1">
    <location>
        <begin position="320"/>
        <end position="363"/>
    </location>
</feature>
<feature type="compositionally biased region" description="Pro residues" evidence="1">
    <location>
        <begin position="140"/>
        <end position="156"/>
    </location>
</feature>
<dbReference type="Ensembl" id="ENSCAFT00040019841.1">
    <property type="protein sequence ID" value="ENSCAFP00040017212.1"/>
    <property type="gene ID" value="ENSCAFG00040010729.1"/>
</dbReference>
<dbReference type="PRINTS" id="PR01217">
    <property type="entry name" value="PRICHEXTENSN"/>
</dbReference>
<feature type="region of interest" description="Disordered" evidence="1">
    <location>
        <begin position="217"/>
        <end position="398"/>
    </location>
</feature>
<name>A0A8C0S7X5_CANLF</name>
<proteinExistence type="predicted"/>
<organism evidence="3 4">
    <name type="scientific">Canis lupus familiaris</name>
    <name type="common">Dog</name>
    <name type="synonym">Canis familiaris</name>
    <dbReference type="NCBI Taxonomy" id="9615"/>
    <lineage>
        <taxon>Eukaryota</taxon>
        <taxon>Metazoa</taxon>
        <taxon>Chordata</taxon>
        <taxon>Craniata</taxon>
        <taxon>Vertebrata</taxon>
        <taxon>Euteleostomi</taxon>
        <taxon>Mammalia</taxon>
        <taxon>Eutheria</taxon>
        <taxon>Laurasiatheria</taxon>
        <taxon>Carnivora</taxon>
        <taxon>Caniformia</taxon>
        <taxon>Canidae</taxon>
        <taxon>Canis</taxon>
    </lineage>
</organism>
<reference evidence="3" key="2">
    <citation type="submission" date="2025-08" db="UniProtKB">
        <authorList>
            <consortium name="Ensembl"/>
        </authorList>
    </citation>
    <scope>IDENTIFICATION</scope>
</reference>
<dbReference type="InterPro" id="IPR032738">
    <property type="entry name" value="Tbc1d30_C"/>
</dbReference>
<feature type="compositionally biased region" description="Low complexity" evidence="1">
    <location>
        <begin position="364"/>
        <end position="383"/>
    </location>
</feature>
<feature type="region of interest" description="Disordered" evidence="1">
    <location>
        <begin position="673"/>
        <end position="699"/>
    </location>
</feature>
<feature type="region of interest" description="Disordered" evidence="1">
    <location>
        <begin position="75"/>
        <end position="165"/>
    </location>
</feature>
<evidence type="ECO:0000256" key="1">
    <source>
        <dbReference type="SAM" id="MobiDB-lite"/>
    </source>
</evidence>
<evidence type="ECO:0000313" key="3">
    <source>
        <dbReference type="Ensembl" id="ENSCAFP00040017212.1"/>
    </source>
</evidence>
<reference evidence="3" key="1">
    <citation type="submission" date="2018-10" db="EMBL/GenBank/DDBJ databases">
        <title>De novo assembly of a Great Dane genome.</title>
        <authorList>
            <person name="Kidd J.M."/>
            <person name="Pendleton A.L."/>
            <person name="Shen F."/>
            <person name="Emery S."/>
        </authorList>
    </citation>
    <scope>NUCLEOTIDE SEQUENCE [LARGE SCALE GENOMIC DNA]</scope>
    <source>
        <strain evidence="3">Great Dane</strain>
    </source>
</reference>
<dbReference type="Pfam" id="PF15733">
    <property type="entry name" value="DUF4682"/>
    <property type="match status" value="1"/>
</dbReference>